<dbReference type="PATRIC" id="fig|1217712.3.peg.3063"/>
<organism evidence="1 2">
    <name type="scientific">Acinetobacter vivianii</name>
    <dbReference type="NCBI Taxonomy" id="1776742"/>
    <lineage>
        <taxon>Bacteria</taxon>
        <taxon>Pseudomonadati</taxon>
        <taxon>Pseudomonadota</taxon>
        <taxon>Gammaproteobacteria</taxon>
        <taxon>Moraxellales</taxon>
        <taxon>Moraxellaceae</taxon>
        <taxon>Acinetobacter</taxon>
    </lineage>
</organism>
<dbReference type="InterPro" id="IPR012675">
    <property type="entry name" value="Beta-grasp_dom_sf"/>
</dbReference>
<name>N8W7C9_9GAMM</name>
<dbReference type="AlphaFoldDB" id="N8W7C9"/>
<dbReference type="Proteomes" id="UP000013049">
    <property type="component" value="Unassembled WGS sequence"/>
</dbReference>
<dbReference type="CDD" id="cd17040">
    <property type="entry name" value="Ubl_MoaD_like"/>
    <property type="match status" value="1"/>
</dbReference>
<accession>N8W7C9</accession>
<sequence>MAEIKIKIETYGVIERHLPKDLILSCIENGLVAEILKQISDRYPDSLKSLDRCACAIGDEIISRHQKLSKDCTLVLLSPVAGG</sequence>
<dbReference type="Pfam" id="PF02597">
    <property type="entry name" value="ThiS"/>
    <property type="match status" value="1"/>
</dbReference>
<evidence type="ECO:0008006" key="3">
    <source>
        <dbReference type="Google" id="ProtNLM"/>
    </source>
</evidence>
<reference evidence="1 2" key="1">
    <citation type="submission" date="2013-02" db="EMBL/GenBank/DDBJ databases">
        <title>The Genome Sequence of Acinetobacter sp. NIPH 758.</title>
        <authorList>
            <consortium name="The Broad Institute Genome Sequencing Platform"/>
            <consortium name="The Broad Institute Genome Sequencing Center for Infectious Disease"/>
            <person name="Cerqueira G."/>
            <person name="Feldgarden M."/>
            <person name="Courvalin P."/>
            <person name="Perichon B."/>
            <person name="Grillot-Courvalin C."/>
            <person name="Clermont D."/>
            <person name="Rocha E."/>
            <person name="Yoon E.-J."/>
            <person name="Nemec A."/>
            <person name="Walker B."/>
            <person name="Young S.K."/>
            <person name="Zeng Q."/>
            <person name="Gargeya S."/>
            <person name="Fitzgerald M."/>
            <person name="Haas B."/>
            <person name="Abouelleil A."/>
            <person name="Alvarado L."/>
            <person name="Arachchi H.M."/>
            <person name="Berlin A.M."/>
            <person name="Chapman S.B."/>
            <person name="Dewar J."/>
            <person name="Goldberg J."/>
            <person name="Griggs A."/>
            <person name="Gujja S."/>
            <person name="Hansen M."/>
            <person name="Howarth C."/>
            <person name="Imamovic A."/>
            <person name="Larimer J."/>
            <person name="McCowan C."/>
            <person name="Murphy C."/>
            <person name="Neiman D."/>
            <person name="Pearson M."/>
            <person name="Priest M."/>
            <person name="Roberts A."/>
            <person name="Saif S."/>
            <person name="Shea T."/>
            <person name="Sisk P."/>
            <person name="Sykes S."/>
            <person name="Wortman J."/>
            <person name="Nusbaum C."/>
            <person name="Birren B."/>
        </authorList>
    </citation>
    <scope>NUCLEOTIDE SEQUENCE [LARGE SCALE GENOMIC DNA]</scope>
    <source>
        <strain evidence="1 2">NIPH 758</strain>
    </source>
</reference>
<gene>
    <name evidence="1" type="ORF">F971_03174</name>
</gene>
<dbReference type="InterPro" id="IPR016155">
    <property type="entry name" value="Mopterin_synth/thiamin_S_b"/>
</dbReference>
<dbReference type="HOGENOM" id="CLU_114601_3_0_6"/>
<dbReference type="EMBL" id="APPC01000020">
    <property type="protein sequence ID" value="ENU91267.1"/>
    <property type="molecule type" value="Genomic_DNA"/>
</dbReference>
<dbReference type="InterPro" id="IPR003749">
    <property type="entry name" value="ThiS/MoaD-like"/>
</dbReference>
<protein>
    <recommendedName>
        <fullName evidence="3">ThiS family protein</fullName>
    </recommendedName>
</protein>
<dbReference type="eggNOG" id="COG1977">
    <property type="taxonomic scope" value="Bacteria"/>
</dbReference>
<comment type="caution">
    <text evidence="1">The sequence shown here is derived from an EMBL/GenBank/DDBJ whole genome shotgun (WGS) entry which is preliminary data.</text>
</comment>
<dbReference type="RefSeq" id="WP_004773066.1">
    <property type="nucleotide sequence ID" value="NZ_KB849357.1"/>
</dbReference>
<dbReference type="SUPFAM" id="SSF54285">
    <property type="entry name" value="MoaD/ThiS"/>
    <property type="match status" value="1"/>
</dbReference>
<evidence type="ECO:0000313" key="2">
    <source>
        <dbReference type="Proteomes" id="UP000013049"/>
    </source>
</evidence>
<evidence type="ECO:0000313" key="1">
    <source>
        <dbReference type="EMBL" id="ENU91267.1"/>
    </source>
</evidence>
<dbReference type="Gene3D" id="3.10.20.30">
    <property type="match status" value="1"/>
</dbReference>
<proteinExistence type="predicted"/>